<evidence type="ECO:0000313" key="2">
    <source>
        <dbReference type="Proteomes" id="UP001193748"/>
    </source>
</evidence>
<name>A0AAX0AYM1_CLOBE</name>
<accession>A0AAX0AYM1</accession>
<evidence type="ECO:0000313" key="1">
    <source>
        <dbReference type="EMBL" id="NRT88160.1"/>
    </source>
</evidence>
<sequence>MLKLKNCLAGSPRSAEEAILATAKSMIELRLIDK</sequence>
<reference evidence="1" key="1">
    <citation type="submission" date="2020-05" db="EMBL/GenBank/DDBJ databases">
        <authorList>
            <person name="Brown S."/>
            <person name="Huntemann M."/>
            <person name="Clum A."/>
            <person name="Spunde A."/>
            <person name="Palaniappan K."/>
            <person name="Ritter S."/>
            <person name="Mikhailova N."/>
            <person name="Chen I.-M."/>
            <person name="Stamatis D."/>
            <person name="Reddy T."/>
            <person name="O'Malley R."/>
            <person name="Daum C."/>
            <person name="Shapiro N."/>
            <person name="Ivanova N."/>
            <person name="Kyrpides N."/>
            <person name="Woyke T."/>
        </authorList>
    </citation>
    <scope>NUCLEOTIDE SEQUENCE</scope>
    <source>
        <strain evidence="1">DJ080</strain>
    </source>
</reference>
<organism evidence="1 2">
    <name type="scientific">Clostridium beijerinckii</name>
    <name type="common">Clostridium MP</name>
    <dbReference type="NCBI Taxonomy" id="1520"/>
    <lineage>
        <taxon>Bacteria</taxon>
        <taxon>Bacillati</taxon>
        <taxon>Bacillota</taxon>
        <taxon>Clostridia</taxon>
        <taxon>Eubacteriales</taxon>
        <taxon>Clostridiaceae</taxon>
        <taxon>Clostridium</taxon>
    </lineage>
</organism>
<dbReference type="Proteomes" id="UP001193748">
    <property type="component" value="Unassembled WGS sequence"/>
</dbReference>
<dbReference type="AlphaFoldDB" id="A0AAX0AYM1"/>
<reference evidence="1" key="2">
    <citation type="journal article" date="2022" name="Nat. Biotechnol.">
        <title>Carbon-negative production of acetone and isopropanol by gas fermentation at industrial pilot scale.</title>
        <authorList>
            <person name="Liew F.E."/>
            <person name="Nogle R."/>
            <person name="Abdalla T."/>
            <person name="Rasor B.J."/>
            <person name="Canter C."/>
            <person name="Jensen R.O."/>
            <person name="Wang L."/>
            <person name="Strutz J."/>
            <person name="Chirania P."/>
            <person name="De Tissera S."/>
            <person name="Mueller A.P."/>
            <person name="Ruan Z."/>
            <person name="Gao A."/>
            <person name="Tran L."/>
            <person name="Engle N.L."/>
            <person name="Bromley J.C."/>
            <person name="Daniell J."/>
            <person name="Conrado R."/>
            <person name="Tschaplinski T.J."/>
            <person name="Giannone R.J."/>
            <person name="Hettich R.L."/>
            <person name="Karim A.S."/>
            <person name="Simpson S.D."/>
            <person name="Brown S.D."/>
            <person name="Leang C."/>
            <person name="Jewett M.C."/>
            <person name="Kopke M."/>
        </authorList>
    </citation>
    <scope>NUCLEOTIDE SEQUENCE</scope>
    <source>
        <strain evidence="1">DJ080</strain>
    </source>
</reference>
<comment type="caution">
    <text evidence="1">The sequence shown here is derived from an EMBL/GenBank/DDBJ whole genome shotgun (WGS) entry which is preliminary data.</text>
</comment>
<proteinExistence type="predicted"/>
<protein>
    <submittedName>
        <fullName evidence="1">Uncharacterized protein</fullName>
    </submittedName>
</protein>
<gene>
    <name evidence="1" type="ORF">B0H41_001839</name>
</gene>
<dbReference type="EMBL" id="JABSWW010000001">
    <property type="protein sequence ID" value="NRT88160.1"/>
    <property type="molecule type" value="Genomic_DNA"/>
</dbReference>